<comment type="caution">
    <text evidence="2">The sequence shown here is derived from an EMBL/GenBank/DDBJ whole genome shotgun (WGS) entry which is preliminary data.</text>
</comment>
<organism evidence="2 3">
    <name type="scientific">Methylobacterium trifolii</name>
    <dbReference type="NCBI Taxonomy" id="1003092"/>
    <lineage>
        <taxon>Bacteria</taxon>
        <taxon>Pseudomonadati</taxon>
        <taxon>Pseudomonadota</taxon>
        <taxon>Alphaproteobacteria</taxon>
        <taxon>Hyphomicrobiales</taxon>
        <taxon>Methylobacteriaceae</taxon>
        <taxon>Methylobacterium</taxon>
    </lineage>
</organism>
<reference evidence="2" key="2">
    <citation type="submission" date="2021-08" db="EMBL/GenBank/DDBJ databases">
        <authorList>
            <person name="Tani A."/>
            <person name="Ola A."/>
            <person name="Ogura Y."/>
            <person name="Katsura K."/>
            <person name="Hayashi T."/>
        </authorList>
    </citation>
    <scope>NUCLEOTIDE SEQUENCE</scope>
    <source>
        <strain evidence="2">DSM 23632</strain>
    </source>
</reference>
<keyword evidence="1" id="KW-1133">Transmembrane helix</keyword>
<sequence>MHDPDLGPKIAYRALTPEEEARRRKRSLAIALALGAMVVLFFVLTIAKLGPQVLNRPL</sequence>
<keyword evidence="1" id="KW-0812">Transmembrane</keyword>
<keyword evidence="3" id="KW-1185">Reference proteome</keyword>
<name>A0ABQ4U3F7_9HYPH</name>
<dbReference type="RefSeq" id="WP_238184098.1">
    <property type="nucleotide sequence ID" value="NZ_BPRB01000223.1"/>
</dbReference>
<dbReference type="Proteomes" id="UP001055057">
    <property type="component" value="Unassembled WGS sequence"/>
</dbReference>
<proteinExistence type="predicted"/>
<feature type="transmembrane region" description="Helical" evidence="1">
    <location>
        <begin position="28"/>
        <end position="47"/>
    </location>
</feature>
<evidence type="ECO:0000256" key="1">
    <source>
        <dbReference type="SAM" id="Phobius"/>
    </source>
</evidence>
<gene>
    <name evidence="2" type="ORF">MPOCJGCO_3655</name>
</gene>
<reference evidence="2" key="1">
    <citation type="journal article" date="2021" name="Front. Microbiol.">
        <title>Comprehensive Comparative Genomics and Phenotyping of Methylobacterium Species.</title>
        <authorList>
            <person name="Alessa O."/>
            <person name="Ogura Y."/>
            <person name="Fujitani Y."/>
            <person name="Takami H."/>
            <person name="Hayashi T."/>
            <person name="Sahin N."/>
            <person name="Tani A."/>
        </authorList>
    </citation>
    <scope>NUCLEOTIDE SEQUENCE</scope>
    <source>
        <strain evidence="2">DSM 23632</strain>
    </source>
</reference>
<evidence type="ECO:0008006" key="4">
    <source>
        <dbReference type="Google" id="ProtNLM"/>
    </source>
</evidence>
<dbReference type="EMBL" id="BPRB01000223">
    <property type="protein sequence ID" value="GJE61533.1"/>
    <property type="molecule type" value="Genomic_DNA"/>
</dbReference>
<evidence type="ECO:0000313" key="2">
    <source>
        <dbReference type="EMBL" id="GJE61533.1"/>
    </source>
</evidence>
<accession>A0ABQ4U3F7</accession>
<keyword evidence="1" id="KW-0472">Membrane</keyword>
<evidence type="ECO:0000313" key="3">
    <source>
        <dbReference type="Proteomes" id="UP001055057"/>
    </source>
</evidence>
<protein>
    <recommendedName>
        <fullName evidence="4">Carbon monoxide dehydrogenase</fullName>
    </recommendedName>
</protein>